<evidence type="ECO:0000256" key="1">
    <source>
        <dbReference type="SAM" id="MobiDB-lite"/>
    </source>
</evidence>
<dbReference type="InterPro" id="IPR003961">
    <property type="entry name" value="FN3_dom"/>
</dbReference>
<keyword evidence="2" id="KW-1133">Transmembrane helix</keyword>
<dbReference type="CDD" id="cd00063">
    <property type="entry name" value="FN3"/>
    <property type="match status" value="1"/>
</dbReference>
<dbReference type="SUPFAM" id="SSF49265">
    <property type="entry name" value="Fibronectin type III"/>
    <property type="match status" value="2"/>
</dbReference>
<dbReference type="InterPro" id="IPR013783">
    <property type="entry name" value="Ig-like_fold"/>
</dbReference>
<evidence type="ECO:0000313" key="5">
    <source>
        <dbReference type="Ensembl" id="ENSSPAP00000004466.1"/>
    </source>
</evidence>
<feature type="transmembrane region" description="Helical" evidence="2">
    <location>
        <begin position="503"/>
        <end position="524"/>
    </location>
</feature>
<feature type="region of interest" description="Disordered" evidence="1">
    <location>
        <begin position="572"/>
        <end position="618"/>
    </location>
</feature>
<dbReference type="InterPro" id="IPR036116">
    <property type="entry name" value="FN3_sf"/>
</dbReference>
<feature type="chain" id="PRO_5044591121" evidence="3">
    <location>
        <begin position="28"/>
        <end position="650"/>
    </location>
</feature>
<dbReference type="AlphaFoldDB" id="A0A3B4ZAN1"/>
<dbReference type="PANTHER" id="PTHR48483:SF1">
    <property type="entry name" value="INTERLEUKIN-12 RECEPTOR SUBUNIT BETA-1-RELATED"/>
    <property type="match status" value="1"/>
</dbReference>
<keyword evidence="6" id="KW-1185">Reference proteome</keyword>
<evidence type="ECO:0000313" key="7">
    <source>
        <dbReference type="RefSeq" id="XP_008277613.1"/>
    </source>
</evidence>
<evidence type="ECO:0000256" key="2">
    <source>
        <dbReference type="SAM" id="Phobius"/>
    </source>
</evidence>
<proteinExistence type="predicted"/>
<dbReference type="PANTHER" id="PTHR48483">
    <property type="entry name" value="INTERLEUKIN-27 SUBUNIT BETA"/>
    <property type="match status" value="1"/>
</dbReference>
<keyword evidence="3" id="KW-0732">Signal</keyword>
<evidence type="ECO:0000256" key="3">
    <source>
        <dbReference type="SAM" id="SignalP"/>
    </source>
</evidence>
<dbReference type="STRING" id="144197.ENSSPAP00000004466"/>
<dbReference type="SMART" id="SM00060">
    <property type="entry name" value="FN3"/>
    <property type="match status" value="2"/>
</dbReference>
<keyword evidence="2" id="KW-0812">Transmembrane</keyword>
<dbReference type="PROSITE" id="PS50853">
    <property type="entry name" value="FN3"/>
    <property type="match status" value="2"/>
</dbReference>
<dbReference type="OrthoDB" id="8945484at2759"/>
<dbReference type="RefSeq" id="XP_008277613.1">
    <property type="nucleotide sequence ID" value="XM_008279391.1"/>
</dbReference>
<reference evidence="5" key="1">
    <citation type="submission" date="2023-09" db="UniProtKB">
        <authorList>
            <consortium name="Ensembl"/>
        </authorList>
    </citation>
    <scope>IDENTIFICATION</scope>
</reference>
<keyword evidence="2" id="KW-0472">Membrane</keyword>
<dbReference type="Ensembl" id="ENSSPAT00000004557.1">
    <property type="protein sequence ID" value="ENSSPAP00000004466.1"/>
    <property type="gene ID" value="ENSSPAG00000003470.1"/>
</dbReference>
<dbReference type="Proteomes" id="UP000694891">
    <property type="component" value="Unplaced"/>
</dbReference>
<sequence length="650" mass="73613">METFRCWSSLHGYVLFMFLTAISNGSACEVPSSPQCFRRTADESVYTCEWSLNTNESDVTFDLYIDGAKFGNFKRNWTKILEEELIQTRPVDIWLEAHVGNSFCASPKRSVVLEDTVKYETPQNISVSWMKNNLILRWRAVKTHPAQAEVWFRQYKHPTDPWEKRITNTTNEALNYRTVVGNLLKHSAYEVQIRHQSTEAQNPLWSDWSAVVIAPAELEHEPKVTMKIRPVNGTRIVTLTWPPTPHAAAVGGVTYTLSDTQTSQGCPCERKKHPIDRNKSTIYVSYSAVNISVFAKNAAGSSPQANIQVPTKPVADLQICDKTLVNEKLKRGTCLEWYELQDSRPTNVITLSGRTAKKERAKIKTNIKDYIRYLYFEHRCDDGKPQTVKMCLFYQKEGEPVKEPQDFIAFSEAQSSANLSWKAIPYNSQRGFLTHYSLCRVKISSQDEPEVCYNISASAVKHRLENLTPGSKYNISLAGVTRMGEGPKSTVTINTWPEKHLNVWLSFGLLFVFFLLTILCTVILKRIKNRIFPPVPTPVIPDFTPYQPECQGMLESKEEVHDLMLYQVHSERKSVSEEAEEATVLGGDWEDGTDEDVENETSGSGGSGDERLSPGSTDQALKTDLDQVDTELAMLIYKTGLVFDMKTDLL</sequence>
<organism evidence="5">
    <name type="scientific">Stegastes partitus</name>
    <name type="common">bicolor damselfish</name>
    <dbReference type="NCBI Taxonomy" id="144197"/>
    <lineage>
        <taxon>Eukaryota</taxon>
        <taxon>Metazoa</taxon>
        <taxon>Chordata</taxon>
        <taxon>Craniata</taxon>
        <taxon>Vertebrata</taxon>
        <taxon>Euteleostomi</taxon>
        <taxon>Actinopterygii</taxon>
        <taxon>Neopterygii</taxon>
        <taxon>Teleostei</taxon>
        <taxon>Neoteleostei</taxon>
        <taxon>Acanthomorphata</taxon>
        <taxon>Ovalentaria</taxon>
        <taxon>Pomacentridae</taxon>
        <taxon>Stegastes</taxon>
    </lineage>
</organism>
<dbReference type="GeneTree" id="ENSGT00940000169112"/>
<evidence type="ECO:0000313" key="6">
    <source>
        <dbReference type="Proteomes" id="UP000694891"/>
    </source>
</evidence>
<feature type="signal peptide" evidence="3">
    <location>
        <begin position="1"/>
        <end position="27"/>
    </location>
</feature>
<name>A0A3B4ZAN1_9TELE</name>
<dbReference type="Pfam" id="PF00041">
    <property type="entry name" value="fn3"/>
    <property type="match status" value="1"/>
</dbReference>
<evidence type="ECO:0000259" key="4">
    <source>
        <dbReference type="PROSITE" id="PS50853"/>
    </source>
</evidence>
<dbReference type="InterPro" id="IPR053073">
    <property type="entry name" value="IL11/IL27_subunit_beta"/>
</dbReference>
<accession>A0A3B4ZAN1</accession>
<feature type="domain" description="Fibronectin type-III" evidence="4">
    <location>
        <begin position="403"/>
        <end position="499"/>
    </location>
</feature>
<feature type="domain" description="Fibronectin type-III" evidence="4">
    <location>
        <begin position="121"/>
        <end position="216"/>
    </location>
</feature>
<protein>
    <submittedName>
        <fullName evidence="5 7">Leukemia inhibitory factor receptor-like</fullName>
    </submittedName>
</protein>
<dbReference type="Gene3D" id="2.60.40.10">
    <property type="entry name" value="Immunoglobulins"/>
    <property type="match status" value="3"/>
</dbReference>
<dbReference type="CTD" id="3594"/>
<feature type="compositionally biased region" description="Acidic residues" evidence="1">
    <location>
        <begin position="588"/>
        <end position="599"/>
    </location>
</feature>
<gene>
    <name evidence="7" type="primary">LOC103355548</name>
</gene>
<reference evidence="7" key="2">
    <citation type="submission" date="2025-04" db="UniProtKB">
        <authorList>
            <consortium name="RefSeq"/>
        </authorList>
    </citation>
    <scope>IDENTIFICATION</scope>
</reference>